<dbReference type="PANTHER" id="PTHR48100:SF58">
    <property type="entry name" value="PE-PGRS FAMILY PROTEIN PE_PGRS11"/>
    <property type="match status" value="1"/>
</dbReference>
<evidence type="ECO:0000313" key="2">
    <source>
        <dbReference type="EMBL" id="GMA96690.1"/>
    </source>
</evidence>
<feature type="region of interest" description="Disordered" evidence="1">
    <location>
        <begin position="196"/>
        <end position="227"/>
    </location>
</feature>
<proteinExistence type="predicted"/>
<dbReference type="InterPro" id="IPR001345">
    <property type="entry name" value="PG/BPGM_mutase_AS"/>
</dbReference>
<dbReference type="InterPro" id="IPR013078">
    <property type="entry name" value="His_Pase_superF_clade-1"/>
</dbReference>
<keyword evidence="3" id="KW-1185">Reference proteome</keyword>
<name>A0ABQ6K7Q3_9MICO</name>
<comment type="caution">
    <text evidence="2">The sequence shown here is derived from an EMBL/GenBank/DDBJ whole genome shotgun (WGS) entry which is preliminary data.</text>
</comment>
<dbReference type="PANTHER" id="PTHR48100">
    <property type="entry name" value="BROAD-SPECIFICITY PHOSPHATASE YOR283W-RELATED"/>
    <property type="match status" value="1"/>
</dbReference>
<dbReference type="EMBL" id="BSVB01000001">
    <property type="protein sequence ID" value="GMA96690.1"/>
    <property type="molecule type" value="Genomic_DNA"/>
</dbReference>
<protein>
    <submittedName>
        <fullName evidence="2">Isomerase</fullName>
    </submittedName>
</protein>
<evidence type="ECO:0000256" key="1">
    <source>
        <dbReference type="SAM" id="MobiDB-lite"/>
    </source>
</evidence>
<dbReference type="CDD" id="cd07067">
    <property type="entry name" value="HP_PGM_like"/>
    <property type="match status" value="1"/>
</dbReference>
<organism evidence="2 3">
    <name type="scientific">Pseudolysinimonas kribbensis</name>
    <dbReference type="NCBI Taxonomy" id="433641"/>
    <lineage>
        <taxon>Bacteria</taxon>
        <taxon>Bacillati</taxon>
        <taxon>Actinomycetota</taxon>
        <taxon>Actinomycetes</taxon>
        <taxon>Micrococcales</taxon>
        <taxon>Microbacteriaceae</taxon>
        <taxon>Pseudolysinimonas</taxon>
    </lineage>
</organism>
<accession>A0ABQ6K7Q3</accession>
<dbReference type="RefSeq" id="WP_284255748.1">
    <property type="nucleotide sequence ID" value="NZ_BAAAQO010000004.1"/>
</dbReference>
<dbReference type="Gene3D" id="3.40.50.1240">
    <property type="entry name" value="Phosphoglycerate mutase-like"/>
    <property type="match status" value="1"/>
</dbReference>
<dbReference type="GO" id="GO:0016853">
    <property type="term" value="F:isomerase activity"/>
    <property type="evidence" value="ECO:0007669"/>
    <property type="project" value="UniProtKB-KW"/>
</dbReference>
<gene>
    <name evidence="2" type="ORF">GCM10025881_35140</name>
</gene>
<dbReference type="PROSITE" id="PS00175">
    <property type="entry name" value="PG_MUTASE"/>
    <property type="match status" value="1"/>
</dbReference>
<dbReference type="InterPro" id="IPR050275">
    <property type="entry name" value="PGM_Phosphatase"/>
</dbReference>
<evidence type="ECO:0000313" key="3">
    <source>
        <dbReference type="Proteomes" id="UP001157034"/>
    </source>
</evidence>
<sequence length="227" mass="24236">MRLLLIRHGQTPSNVIGSLDTAAPGPGLTALGLEQAAAVPTALQNEAVDGVYASILTRTRLTSLPLTRALDLPPARVLPGIHEIEAGELEQHTDRESVKRYMETAWAWGLGDLAPRMPGAGDGNAFFARFDESIAMIASTHRRRTAVAFSHAAAIRVWCAARAQNLPPEYAAFTALDNTAAVVLEGDPDAGWNVESWGGQPVGGLELQDPRADDVTGEPLDEAERIE</sequence>
<keyword evidence="2" id="KW-0413">Isomerase</keyword>
<dbReference type="SMART" id="SM00855">
    <property type="entry name" value="PGAM"/>
    <property type="match status" value="1"/>
</dbReference>
<dbReference type="Proteomes" id="UP001157034">
    <property type="component" value="Unassembled WGS sequence"/>
</dbReference>
<dbReference type="SUPFAM" id="SSF53254">
    <property type="entry name" value="Phosphoglycerate mutase-like"/>
    <property type="match status" value="1"/>
</dbReference>
<reference evidence="3" key="1">
    <citation type="journal article" date="2019" name="Int. J. Syst. Evol. Microbiol.">
        <title>The Global Catalogue of Microorganisms (GCM) 10K type strain sequencing project: providing services to taxonomists for standard genome sequencing and annotation.</title>
        <authorList>
            <consortium name="The Broad Institute Genomics Platform"/>
            <consortium name="The Broad Institute Genome Sequencing Center for Infectious Disease"/>
            <person name="Wu L."/>
            <person name="Ma J."/>
        </authorList>
    </citation>
    <scope>NUCLEOTIDE SEQUENCE [LARGE SCALE GENOMIC DNA]</scope>
    <source>
        <strain evidence="3">NBRC 108894</strain>
    </source>
</reference>
<dbReference type="Pfam" id="PF00300">
    <property type="entry name" value="His_Phos_1"/>
    <property type="match status" value="1"/>
</dbReference>
<dbReference type="InterPro" id="IPR029033">
    <property type="entry name" value="His_PPase_superfam"/>
</dbReference>